<evidence type="ECO:0000259" key="2">
    <source>
        <dbReference type="Pfam" id="PF04167"/>
    </source>
</evidence>
<keyword evidence="4" id="KW-1185">Reference proteome</keyword>
<dbReference type="Gene3D" id="2.40.380.10">
    <property type="entry name" value="FomD-like"/>
    <property type="match status" value="1"/>
</dbReference>
<dbReference type="SUPFAM" id="SSF159234">
    <property type="entry name" value="FomD-like"/>
    <property type="match status" value="1"/>
</dbReference>
<evidence type="ECO:0000313" key="3">
    <source>
        <dbReference type="EMBL" id="SOC49930.1"/>
    </source>
</evidence>
<name>A0A285V795_9ACTN</name>
<sequence length="210" mass="23617">MPDPTVVLPERFAVGSTVRRREVLHGRPWMEHPVTVIHDGDDCLAVLLESGSPFAFFEHPFGRHPWSRFEAWSGSTVLQVQREGDAHSAWKFFDERGDFTHWYVNLQEPFARHVDRCGGGAFDTADHGIDIVLPADGSPWRWKDVDDPDVMVAAGRITGVERDRIRAEADSIAARLDAGDRWWSPWEGWRPGDPSPEPASAERGGALRRG</sequence>
<organism evidence="3 4">
    <name type="scientific">Blastococcus aggregatus</name>
    <dbReference type="NCBI Taxonomy" id="38502"/>
    <lineage>
        <taxon>Bacteria</taxon>
        <taxon>Bacillati</taxon>
        <taxon>Actinomycetota</taxon>
        <taxon>Actinomycetes</taxon>
        <taxon>Geodermatophilales</taxon>
        <taxon>Geodermatophilaceae</taxon>
        <taxon>Blastococcus</taxon>
    </lineage>
</organism>
<dbReference type="EMBL" id="OBQI01000003">
    <property type="protein sequence ID" value="SOC49930.1"/>
    <property type="molecule type" value="Genomic_DNA"/>
</dbReference>
<feature type="region of interest" description="Disordered" evidence="1">
    <location>
        <begin position="183"/>
        <end position="210"/>
    </location>
</feature>
<feature type="domain" description="DUF402" evidence="2">
    <location>
        <begin position="62"/>
        <end position="179"/>
    </location>
</feature>
<dbReference type="InterPro" id="IPR007295">
    <property type="entry name" value="DUF402"/>
</dbReference>
<dbReference type="Proteomes" id="UP000219435">
    <property type="component" value="Unassembled WGS sequence"/>
</dbReference>
<evidence type="ECO:0000256" key="1">
    <source>
        <dbReference type="SAM" id="MobiDB-lite"/>
    </source>
</evidence>
<protein>
    <recommendedName>
        <fullName evidence="2">DUF402 domain-containing protein</fullName>
    </recommendedName>
</protein>
<dbReference type="Pfam" id="PF04167">
    <property type="entry name" value="DUF402"/>
    <property type="match status" value="1"/>
</dbReference>
<evidence type="ECO:0000313" key="4">
    <source>
        <dbReference type="Proteomes" id="UP000219435"/>
    </source>
</evidence>
<dbReference type="OrthoDB" id="3815685at2"/>
<reference evidence="4" key="1">
    <citation type="submission" date="2017-08" db="EMBL/GenBank/DDBJ databases">
        <authorList>
            <person name="Varghese N."/>
            <person name="Submissions S."/>
        </authorList>
    </citation>
    <scope>NUCLEOTIDE SEQUENCE [LARGE SCALE GENOMIC DNA]</scope>
    <source>
        <strain evidence="4">DSM 4725</strain>
    </source>
</reference>
<dbReference type="AlphaFoldDB" id="A0A285V795"/>
<gene>
    <name evidence="3" type="ORF">SAMN05660748_2664</name>
</gene>
<accession>A0A285V795</accession>
<proteinExistence type="predicted"/>
<dbReference type="RefSeq" id="WP_097195432.1">
    <property type="nucleotide sequence ID" value="NZ_OBQI01000003.1"/>
</dbReference>
<dbReference type="InterPro" id="IPR035930">
    <property type="entry name" value="FomD-like_sf"/>
</dbReference>